<keyword evidence="2" id="KW-1185">Reference proteome</keyword>
<evidence type="ECO:0000313" key="2">
    <source>
        <dbReference type="Proteomes" id="UP000593561"/>
    </source>
</evidence>
<dbReference type="AlphaFoldDB" id="A0A7J8SJ07"/>
<sequence>MNLDNIQEDKKSYIKKSIIKSMMM</sequence>
<organism evidence="1 2">
    <name type="scientific">Gossypium davidsonii</name>
    <name type="common">Davidson's cotton</name>
    <name type="synonym">Gossypium klotzschianum subsp. davidsonii</name>
    <dbReference type="NCBI Taxonomy" id="34287"/>
    <lineage>
        <taxon>Eukaryota</taxon>
        <taxon>Viridiplantae</taxon>
        <taxon>Streptophyta</taxon>
        <taxon>Embryophyta</taxon>
        <taxon>Tracheophyta</taxon>
        <taxon>Spermatophyta</taxon>
        <taxon>Magnoliopsida</taxon>
        <taxon>eudicotyledons</taxon>
        <taxon>Gunneridae</taxon>
        <taxon>Pentapetalae</taxon>
        <taxon>rosids</taxon>
        <taxon>malvids</taxon>
        <taxon>Malvales</taxon>
        <taxon>Malvaceae</taxon>
        <taxon>Malvoideae</taxon>
        <taxon>Gossypium</taxon>
    </lineage>
</organism>
<comment type="caution">
    <text evidence="1">The sequence shown here is derived from an EMBL/GenBank/DDBJ whole genome shotgun (WGS) entry which is preliminary data.</text>
</comment>
<dbReference type="EMBL" id="JABFAC010000010">
    <property type="protein sequence ID" value="MBA0625883.1"/>
    <property type="molecule type" value="Genomic_DNA"/>
</dbReference>
<dbReference type="Proteomes" id="UP000593561">
    <property type="component" value="Unassembled WGS sequence"/>
</dbReference>
<evidence type="ECO:0000313" key="1">
    <source>
        <dbReference type="EMBL" id="MBA0625883.1"/>
    </source>
</evidence>
<gene>
    <name evidence="1" type="ORF">Godav_003632</name>
</gene>
<accession>A0A7J8SJ07</accession>
<name>A0A7J8SJ07_GOSDV</name>
<proteinExistence type="predicted"/>
<protein>
    <submittedName>
        <fullName evidence="1">Uncharacterized protein</fullName>
    </submittedName>
</protein>
<reference evidence="1 2" key="1">
    <citation type="journal article" date="2019" name="Genome Biol. Evol.">
        <title>Insights into the evolution of the New World diploid cottons (Gossypium, subgenus Houzingenia) based on genome sequencing.</title>
        <authorList>
            <person name="Grover C.E."/>
            <person name="Arick M.A. 2nd"/>
            <person name="Thrash A."/>
            <person name="Conover J.L."/>
            <person name="Sanders W.S."/>
            <person name="Peterson D.G."/>
            <person name="Frelichowski J.E."/>
            <person name="Scheffler J.A."/>
            <person name="Scheffler B.E."/>
            <person name="Wendel J.F."/>
        </authorList>
    </citation>
    <scope>NUCLEOTIDE SEQUENCE [LARGE SCALE GENOMIC DNA]</scope>
    <source>
        <strain evidence="1">27</strain>
        <tissue evidence="1">Leaf</tissue>
    </source>
</reference>